<comment type="caution">
    <text evidence="1">The sequence shown here is derived from an EMBL/GenBank/DDBJ whole genome shotgun (WGS) entry which is preliminary data.</text>
</comment>
<dbReference type="EMBL" id="BAUP01000061">
    <property type="protein sequence ID" value="GAJ46087.1"/>
    <property type="molecule type" value="Genomic_DNA"/>
</dbReference>
<keyword evidence="2" id="KW-1185">Reference proteome</keyword>
<sequence length="146" mass="16505">MRQSHSCNPFHPPVMAAKVPITSPITFQAMKCKARRVVSTSAPINENDGAPFLLMRLESFGKRCLAFRPPPWDDAGFFCISRRCVPERPAFQHVLRRESLSRPFSIPFMSMLVADFVPFVLRGNFLRPPYNACDPNCKTTPHLAKA</sequence>
<accession>A0A023DZ26</accession>
<gene>
    <name evidence="1" type="ORF">HE1_00409</name>
</gene>
<evidence type="ECO:0000313" key="2">
    <source>
        <dbReference type="Proteomes" id="UP000024842"/>
    </source>
</evidence>
<evidence type="ECO:0000313" key="1">
    <source>
        <dbReference type="EMBL" id="GAJ46087.1"/>
    </source>
</evidence>
<protein>
    <submittedName>
        <fullName evidence="1">Uncharacterized protein</fullName>
    </submittedName>
</protein>
<dbReference type="AlphaFoldDB" id="A0A023DZ26"/>
<dbReference type="Proteomes" id="UP000024842">
    <property type="component" value="Unassembled WGS sequence"/>
</dbReference>
<organism evidence="1 2">
    <name type="scientific">Holospora elegans E1</name>
    <dbReference type="NCBI Taxonomy" id="1427503"/>
    <lineage>
        <taxon>Bacteria</taxon>
        <taxon>Pseudomonadati</taxon>
        <taxon>Pseudomonadota</taxon>
        <taxon>Alphaproteobacteria</taxon>
        <taxon>Holosporales</taxon>
        <taxon>Holosporaceae</taxon>
        <taxon>Holospora</taxon>
    </lineage>
</organism>
<name>A0A023DZ26_9PROT</name>
<proteinExistence type="predicted"/>
<reference evidence="1 2" key="1">
    <citation type="journal article" date="2014" name="FEMS Microbiol. Lett.">
        <title>Draft genome sequences of three Holospora species (Holospora obtusa, Holospora undulata, and Holospora elegans), endonuclear symbiotic bacteria of the ciliate Paramecium caudatum.</title>
        <authorList>
            <person name="Dohra H."/>
            <person name="Tanaka K."/>
            <person name="Suzuki T."/>
            <person name="Fujishima M."/>
            <person name="Suzuki H."/>
        </authorList>
    </citation>
    <scope>NUCLEOTIDE SEQUENCE [LARGE SCALE GENOMIC DNA]</scope>
    <source>
        <strain evidence="1 2">E1</strain>
    </source>
</reference>